<protein>
    <recommendedName>
        <fullName evidence="6">Amino acid transporter transmembrane domain-containing protein</fullName>
    </recommendedName>
</protein>
<feature type="transmembrane region" description="Helical" evidence="5">
    <location>
        <begin position="496"/>
        <end position="521"/>
    </location>
</feature>
<dbReference type="Pfam" id="PF01490">
    <property type="entry name" value="Aa_trans"/>
    <property type="match status" value="1"/>
</dbReference>
<evidence type="ECO:0000313" key="7">
    <source>
        <dbReference type="EMBL" id="KAJ0404399.1"/>
    </source>
</evidence>
<feature type="transmembrane region" description="Helical" evidence="5">
    <location>
        <begin position="196"/>
        <end position="223"/>
    </location>
</feature>
<evidence type="ECO:0000256" key="4">
    <source>
        <dbReference type="ARBA" id="ARBA00023136"/>
    </source>
</evidence>
<feature type="transmembrane region" description="Helical" evidence="5">
    <location>
        <begin position="143"/>
        <end position="166"/>
    </location>
</feature>
<comment type="caution">
    <text evidence="7">The sequence shown here is derived from an EMBL/GenBank/DDBJ whole genome shotgun (WGS) entry which is preliminary data.</text>
</comment>
<proteinExistence type="predicted"/>
<dbReference type="GO" id="GO:0016020">
    <property type="term" value="C:membrane"/>
    <property type="evidence" value="ECO:0007669"/>
    <property type="project" value="UniProtKB-SubCell"/>
</dbReference>
<feature type="transmembrane region" description="Helical" evidence="5">
    <location>
        <begin position="229"/>
        <end position="245"/>
    </location>
</feature>
<feature type="domain" description="Amino acid transporter transmembrane" evidence="6">
    <location>
        <begin position="111"/>
        <end position="499"/>
    </location>
</feature>
<gene>
    <name evidence="7" type="ORF">P43SY_007652</name>
</gene>
<evidence type="ECO:0000259" key="6">
    <source>
        <dbReference type="Pfam" id="PF01490"/>
    </source>
</evidence>
<feature type="transmembrane region" description="Helical" evidence="5">
    <location>
        <begin position="257"/>
        <end position="278"/>
    </location>
</feature>
<evidence type="ECO:0000256" key="2">
    <source>
        <dbReference type="ARBA" id="ARBA00022692"/>
    </source>
</evidence>
<keyword evidence="4 5" id="KW-0472">Membrane</keyword>
<evidence type="ECO:0000256" key="5">
    <source>
        <dbReference type="SAM" id="Phobius"/>
    </source>
</evidence>
<dbReference type="Proteomes" id="UP001209570">
    <property type="component" value="Unassembled WGS sequence"/>
</dbReference>
<dbReference type="InterPro" id="IPR013057">
    <property type="entry name" value="AA_transpt_TM"/>
</dbReference>
<keyword evidence="2 5" id="KW-0812">Transmembrane</keyword>
<sequence>MPSTDTKNGVCAVHGATQLSPPTRSLAGCGLTLEPVKSASKDLLETIKHQCDCEPVSMGEYLPSPRSVARTTTETTPLLPLGVECIDVELALSPTERKALALQHAHDRHATSSVWGSTFTLTNTILGSGTLAVPFAIASSGWLLGNVVMLVIALLTRYSVTLLLSASDRAGVRSARTYESLGHHTMGAWGTRLAEFTFIFGGFGTLVSYFMFITDLFTLVLGVDADHKWIVTCFCWAAIILPLSLNRRLGRLRLSSVLAVLSIGYVVAFVTIALFVVLRHDAANASAGAVPSVRAVRFEPGSVYTVTLLIAAFACHNTALPVYDELRQRSLRRMDRAVIGAISIAFILYEAIGMAGYLQFGDATRDNILLNFSPDYVATHPSLRVPLWLGRACMAVALLFTTPIAMWPFRSCLLSVYLRVKNDGVQTPSSAASWREHAFATIGSQFLILICSIFVPSVKIPLSIVGSVSGSLLIFILPSLFFMLQSPHALLDRRHVGPLLMLATGAAVGVLGLSLTLYKIYREHIA</sequence>
<evidence type="ECO:0000256" key="3">
    <source>
        <dbReference type="ARBA" id="ARBA00022989"/>
    </source>
</evidence>
<dbReference type="EMBL" id="JAKCXM010000063">
    <property type="protein sequence ID" value="KAJ0404399.1"/>
    <property type="molecule type" value="Genomic_DNA"/>
</dbReference>
<organism evidence="7 8">
    <name type="scientific">Pythium insidiosum</name>
    <name type="common">Pythiosis disease agent</name>
    <dbReference type="NCBI Taxonomy" id="114742"/>
    <lineage>
        <taxon>Eukaryota</taxon>
        <taxon>Sar</taxon>
        <taxon>Stramenopiles</taxon>
        <taxon>Oomycota</taxon>
        <taxon>Peronosporomycetes</taxon>
        <taxon>Pythiales</taxon>
        <taxon>Pythiaceae</taxon>
        <taxon>Pythium</taxon>
    </lineage>
</organism>
<name>A0AAD5M730_PYTIN</name>
<feature type="transmembrane region" description="Helical" evidence="5">
    <location>
        <begin position="388"/>
        <end position="409"/>
    </location>
</feature>
<feature type="transmembrane region" description="Helical" evidence="5">
    <location>
        <begin position="298"/>
        <end position="316"/>
    </location>
</feature>
<reference evidence="7" key="1">
    <citation type="submission" date="2021-12" db="EMBL/GenBank/DDBJ databases">
        <title>Prjna785345.</title>
        <authorList>
            <person name="Rujirawat T."/>
            <person name="Krajaejun T."/>
        </authorList>
    </citation>
    <scope>NUCLEOTIDE SEQUENCE</scope>
    <source>
        <strain evidence="7">Pi057C3</strain>
    </source>
</reference>
<evidence type="ECO:0000256" key="1">
    <source>
        <dbReference type="ARBA" id="ARBA00004141"/>
    </source>
</evidence>
<feature type="transmembrane region" description="Helical" evidence="5">
    <location>
        <begin position="337"/>
        <end position="360"/>
    </location>
</feature>
<feature type="transmembrane region" description="Helical" evidence="5">
    <location>
        <begin position="114"/>
        <end position="137"/>
    </location>
</feature>
<comment type="subcellular location">
    <subcellularLocation>
        <location evidence="1">Membrane</location>
        <topology evidence="1">Multi-pass membrane protein</topology>
    </subcellularLocation>
</comment>
<dbReference type="PANTHER" id="PTHR22950:SF702">
    <property type="entry name" value="AMINO ACID TRANSPORTER PROTEIN"/>
    <property type="match status" value="1"/>
</dbReference>
<evidence type="ECO:0000313" key="8">
    <source>
        <dbReference type="Proteomes" id="UP001209570"/>
    </source>
</evidence>
<keyword evidence="3 5" id="KW-1133">Transmembrane helix</keyword>
<accession>A0AAD5M730</accession>
<dbReference type="GO" id="GO:0015179">
    <property type="term" value="F:L-amino acid transmembrane transporter activity"/>
    <property type="evidence" value="ECO:0007669"/>
    <property type="project" value="TreeGrafter"/>
</dbReference>
<dbReference type="PANTHER" id="PTHR22950">
    <property type="entry name" value="AMINO ACID TRANSPORTER"/>
    <property type="match status" value="1"/>
</dbReference>
<keyword evidence="8" id="KW-1185">Reference proteome</keyword>
<dbReference type="AlphaFoldDB" id="A0AAD5M730"/>
<feature type="transmembrane region" description="Helical" evidence="5">
    <location>
        <begin position="464"/>
        <end position="484"/>
    </location>
</feature>